<dbReference type="EC" id="2.5.1.-" evidence="4"/>
<dbReference type="InterPro" id="IPR029499">
    <property type="entry name" value="PduO-typ"/>
</dbReference>
<comment type="caution">
    <text evidence="7">The sequence shown here is derived from an EMBL/GenBank/DDBJ whole genome shotgun (WGS) entry which is preliminary data.</text>
</comment>
<reference evidence="8" key="1">
    <citation type="journal article" date="2019" name="Int. J. Syst. Evol. Microbiol.">
        <title>The Global Catalogue of Microorganisms (GCM) 10K type strain sequencing project: providing services to taxonomists for standard genome sequencing and annotation.</title>
        <authorList>
            <consortium name="The Broad Institute Genomics Platform"/>
            <consortium name="The Broad Institute Genome Sequencing Center for Infectious Disease"/>
            <person name="Wu L."/>
            <person name="Ma J."/>
        </authorList>
    </citation>
    <scope>NUCLEOTIDE SEQUENCE [LARGE SCALE GENOMIC DNA]</scope>
    <source>
        <strain evidence="8">JCM 18423</strain>
    </source>
</reference>
<organism evidence="7 8">
    <name type="scientific">Paenalcaligenes hermetiae</name>
    <dbReference type="NCBI Taxonomy" id="1157987"/>
    <lineage>
        <taxon>Bacteria</taxon>
        <taxon>Pseudomonadati</taxon>
        <taxon>Pseudomonadota</taxon>
        <taxon>Betaproteobacteria</taxon>
        <taxon>Burkholderiales</taxon>
        <taxon>Alcaligenaceae</taxon>
        <taxon>Paenalcaligenes</taxon>
    </lineage>
</organism>
<keyword evidence="1 4" id="KW-0808">Transferase</keyword>
<dbReference type="InterPro" id="IPR036451">
    <property type="entry name" value="CblAdoTrfase-like_sf"/>
</dbReference>
<feature type="region of interest" description="Disordered" evidence="5">
    <location>
        <begin position="1"/>
        <end position="24"/>
    </location>
</feature>
<dbReference type="Pfam" id="PF01923">
    <property type="entry name" value="Cob_adeno_trans"/>
    <property type="match status" value="1"/>
</dbReference>
<proteinExistence type="inferred from homology"/>
<evidence type="ECO:0000256" key="1">
    <source>
        <dbReference type="ARBA" id="ARBA00022679"/>
    </source>
</evidence>
<evidence type="ECO:0000256" key="5">
    <source>
        <dbReference type="SAM" id="MobiDB-lite"/>
    </source>
</evidence>
<evidence type="ECO:0000259" key="6">
    <source>
        <dbReference type="Pfam" id="PF01923"/>
    </source>
</evidence>
<keyword evidence="2 4" id="KW-0547">Nucleotide-binding</keyword>
<feature type="domain" description="Cobalamin adenosyltransferase-like" evidence="6">
    <location>
        <begin position="8"/>
        <end position="166"/>
    </location>
</feature>
<comment type="catalytic activity">
    <reaction evidence="4">
        <text>2 cob(II)alamin + AH2 + 2 ATP = 2 adenosylcob(III)alamin + 2 triphosphate + A + 2 H(+)</text>
        <dbReference type="Rhea" id="RHEA:53304"/>
        <dbReference type="ChEBI" id="CHEBI:13193"/>
        <dbReference type="ChEBI" id="CHEBI:15378"/>
        <dbReference type="ChEBI" id="CHEBI:16304"/>
        <dbReference type="ChEBI" id="CHEBI:17499"/>
        <dbReference type="ChEBI" id="CHEBI:18036"/>
        <dbReference type="ChEBI" id="CHEBI:18408"/>
        <dbReference type="ChEBI" id="CHEBI:30616"/>
    </reaction>
</comment>
<name>A0ABP9M263_9BURK</name>
<protein>
    <recommendedName>
        <fullName evidence="4">Cobalamin adenosyltransferase</fullName>
        <ecNumber evidence="4">2.5.1.-</ecNumber>
    </recommendedName>
</protein>
<dbReference type="Gene3D" id="1.20.1200.10">
    <property type="entry name" value="Cobalamin adenosyltransferase-like"/>
    <property type="match status" value="1"/>
</dbReference>
<dbReference type="SUPFAM" id="SSF89028">
    <property type="entry name" value="Cobalamin adenosyltransferase-like"/>
    <property type="match status" value="1"/>
</dbReference>
<comment type="similarity">
    <text evidence="4">Belongs to the Cob(I)alamin adenosyltransferase family.</text>
</comment>
<keyword evidence="4" id="KW-0169">Cobalamin biosynthesis</keyword>
<dbReference type="NCBIfam" id="TIGR00636">
    <property type="entry name" value="PduO_Nterm"/>
    <property type="match status" value="1"/>
</dbReference>
<dbReference type="EMBL" id="BAABKD010000009">
    <property type="protein sequence ID" value="GAA5089923.1"/>
    <property type="molecule type" value="Genomic_DNA"/>
</dbReference>
<dbReference type="PANTHER" id="PTHR12213">
    <property type="entry name" value="CORRINOID ADENOSYLTRANSFERASE"/>
    <property type="match status" value="1"/>
</dbReference>
<evidence type="ECO:0000313" key="8">
    <source>
        <dbReference type="Proteomes" id="UP001500227"/>
    </source>
</evidence>
<evidence type="ECO:0000256" key="4">
    <source>
        <dbReference type="RuleBase" id="RU366026"/>
    </source>
</evidence>
<accession>A0ABP9M263</accession>
<keyword evidence="8" id="KW-1185">Reference proteome</keyword>
<dbReference type="RefSeq" id="WP_300648492.1">
    <property type="nucleotide sequence ID" value="NZ_BAABKD010000009.1"/>
</dbReference>
<dbReference type="PANTHER" id="PTHR12213:SF0">
    <property type="entry name" value="CORRINOID ADENOSYLTRANSFERASE MMAB"/>
    <property type="match status" value="1"/>
</dbReference>
<sequence length="180" mass="20068">MSHRLSIITTRSGDDGTTALGDGQRVPKTHERIQALGDVDELNSHIGLWRCESLPQDVDLCLNQIQHDLFDMGAELAVPGYQVLTAQHVLFLEHQLQHYNAQLPPLKEFILPGGCKAAALAHIARTVARRAERAVIQLNQSETGLSAHSTQYLNRLSDLCFVLARHLNKHQGVSDVLWQR</sequence>
<gene>
    <name evidence="7" type="ORF">GCM10023337_13500</name>
</gene>
<keyword evidence="3 4" id="KW-0067">ATP-binding</keyword>
<evidence type="ECO:0000256" key="2">
    <source>
        <dbReference type="ARBA" id="ARBA00022741"/>
    </source>
</evidence>
<evidence type="ECO:0000313" key="7">
    <source>
        <dbReference type="EMBL" id="GAA5089923.1"/>
    </source>
</evidence>
<evidence type="ECO:0000256" key="3">
    <source>
        <dbReference type="ARBA" id="ARBA00022840"/>
    </source>
</evidence>
<dbReference type="Proteomes" id="UP001500227">
    <property type="component" value="Unassembled WGS sequence"/>
</dbReference>
<dbReference type="InterPro" id="IPR016030">
    <property type="entry name" value="CblAdoTrfase-like"/>
</dbReference>